<accession>A0A318UNR6</accession>
<dbReference type="Proteomes" id="UP000248198">
    <property type="component" value="Unassembled WGS sequence"/>
</dbReference>
<organism evidence="1 2">
    <name type="scientific">Pedobacter nutrimenti</name>
    <dbReference type="NCBI Taxonomy" id="1241337"/>
    <lineage>
        <taxon>Bacteria</taxon>
        <taxon>Pseudomonadati</taxon>
        <taxon>Bacteroidota</taxon>
        <taxon>Sphingobacteriia</taxon>
        <taxon>Sphingobacteriales</taxon>
        <taxon>Sphingobacteriaceae</taxon>
        <taxon>Pedobacter</taxon>
    </lineage>
</organism>
<dbReference type="RefSeq" id="WP_110827248.1">
    <property type="nucleotide sequence ID" value="NZ_QKLU01000001.1"/>
</dbReference>
<evidence type="ECO:0000313" key="2">
    <source>
        <dbReference type="Proteomes" id="UP000248198"/>
    </source>
</evidence>
<dbReference type="AlphaFoldDB" id="A0A318UNR6"/>
<keyword evidence="2" id="KW-1185">Reference proteome</keyword>
<comment type="caution">
    <text evidence="1">The sequence shown here is derived from an EMBL/GenBank/DDBJ whole genome shotgun (WGS) entry which is preliminary data.</text>
</comment>
<name>A0A318UNR6_9SPHI</name>
<gene>
    <name evidence="1" type="ORF">B0O44_101660</name>
</gene>
<protein>
    <submittedName>
        <fullName evidence="1">Uncharacterized protein</fullName>
    </submittedName>
</protein>
<sequence>MDENLENGIQLFDSLIYILGDKNAPTFENADLEVEHAYRCLSNEVFELIIHPKELKESPGEMMADLLRMRTNAIVLVQQIRQRIASEQEGDMASDNYDRYGIALLILNKLDDLVQLLYDSRKQSKDLGI</sequence>
<evidence type="ECO:0000313" key="1">
    <source>
        <dbReference type="EMBL" id="PYF77180.1"/>
    </source>
</evidence>
<proteinExistence type="predicted"/>
<reference evidence="1 2" key="1">
    <citation type="submission" date="2018-06" db="EMBL/GenBank/DDBJ databases">
        <title>Genomic Encyclopedia of Archaeal and Bacterial Type Strains, Phase II (KMG-II): from individual species to whole genera.</title>
        <authorList>
            <person name="Goeker M."/>
        </authorList>
    </citation>
    <scope>NUCLEOTIDE SEQUENCE [LARGE SCALE GENOMIC DNA]</scope>
    <source>
        <strain evidence="1 2">DSM 27372</strain>
    </source>
</reference>
<dbReference type="EMBL" id="QKLU01000001">
    <property type="protein sequence ID" value="PYF77180.1"/>
    <property type="molecule type" value="Genomic_DNA"/>
</dbReference>